<protein>
    <submittedName>
        <fullName evidence="3">Ubiquitin-like domain</fullName>
    </submittedName>
</protein>
<feature type="region of interest" description="Disordered" evidence="1">
    <location>
        <begin position="138"/>
        <end position="170"/>
    </location>
</feature>
<feature type="compositionally biased region" description="Basic and acidic residues" evidence="1">
    <location>
        <begin position="659"/>
        <end position="676"/>
    </location>
</feature>
<feature type="region of interest" description="Disordered" evidence="1">
    <location>
        <begin position="219"/>
        <end position="263"/>
    </location>
</feature>
<feature type="domain" description="Ubiquitin-like" evidence="2">
    <location>
        <begin position="65"/>
        <end position="140"/>
    </location>
</feature>
<dbReference type="Proteomes" id="UP001370490">
    <property type="component" value="Unassembled WGS sequence"/>
</dbReference>
<feature type="compositionally biased region" description="Polar residues" evidence="1">
    <location>
        <begin position="238"/>
        <end position="263"/>
    </location>
</feature>
<dbReference type="InterPro" id="IPR019954">
    <property type="entry name" value="Ubiquitin_CS"/>
</dbReference>
<evidence type="ECO:0000256" key="1">
    <source>
        <dbReference type="SAM" id="MobiDB-lite"/>
    </source>
</evidence>
<dbReference type="GO" id="GO:0036503">
    <property type="term" value="P:ERAD pathway"/>
    <property type="evidence" value="ECO:0007669"/>
    <property type="project" value="TreeGrafter"/>
</dbReference>
<evidence type="ECO:0000313" key="3">
    <source>
        <dbReference type="EMBL" id="KAK6939264.1"/>
    </source>
</evidence>
<dbReference type="Gene3D" id="3.10.20.90">
    <property type="entry name" value="Phosphatidylinositol 3-kinase Catalytic Subunit, Chain A, domain 1"/>
    <property type="match status" value="1"/>
</dbReference>
<evidence type="ECO:0000259" key="2">
    <source>
        <dbReference type="PROSITE" id="PS50053"/>
    </source>
</evidence>
<dbReference type="PRINTS" id="PR00348">
    <property type="entry name" value="UBIQUITIN"/>
</dbReference>
<dbReference type="FunFam" id="3.10.20.90:FF:000154">
    <property type="entry name" value="Large proline-rich protein BAG6"/>
    <property type="match status" value="1"/>
</dbReference>
<dbReference type="GO" id="GO:0051787">
    <property type="term" value="F:misfolded protein binding"/>
    <property type="evidence" value="ECO:0007669"/>
    <property type="project" value="TreeGrafter"/>
</dbReference>
<feature type="region of interest" description="Disordered" evidence="1">
    <location>
        <begin position="861"/>
        <end position="902"/>
    </location>
</feature>
<feature type="compositionally biased region" description="Low complexity" evidence="1">
    <location>
        <begin position="690"/>
        <end position="712"/>
    </location>
</feature>
<proteinExistence type="predicted"/>
<dbReference type="CDD" id="cd17039">
    <property type="entry name" value="Ubl_ubiquitin_like"/>
    <property type="match status" value="1"/>
</dbReference>
<name>A0AAN8VSE8_9MAGN</name>
<evidence type="ECO:0000313" key="4">
    <source>
        <dbReference type="Proteomes" id="UP001370490"/>
    </source>
</evidence>
<dbReference type="EMBL" id="JBAMMX010000005">
    <property type="protein sequence ID" value="KAK6939264.1"/>
    <property type="molecule type" value="Genomic_DNA"/>
</dbReference>
<dbReference type="InterPro" id="IPR019956">
    <property type="entry name" value="Ubiquitin_dom"/>
</dbReference>
<sequence>MVVLLSELGFTFPFSALDDVYKINGFDLRDCCCRLLCQFNSMADQHATEGSSTSGASAKSSDSTVELKIKTLNSQIYSFQVDKKMPVSAFKEKIADQIGVPVGQQRLIFRGKVLKDDHQLSEYQVENGDTLHLVARQTAQSQPSSGVNSGETSGNNNNRGNDSNAGAPRNRVGQISHSVVLGTFNVGDQLEGVAPDIGRVIGAVLNSFGVGNQLITHGTGGGQASVQPSVPSSGPQGNETETLRSNAGGQTQGGHQVQPGQALPNLSFNTLPQVLHIPLGGAAPIPAIHVPIPDSLNTLSEFMNRMELAFSQSGGSEANSSSMGSIPTVEFPSNSRGVPTPEALSIVMRHAERLLSGQAVVALSRIAGHLEQNGISTDPAIRGQIQTESAQVGVAMQQLGALLLELGRTILTLRMGRSPDESSVNSGPAVYISPSGPNPIMVQPFPLQTSSLVGGLVSPLNPVALGPVGIGSAPRNINIHIHAVGSRPGNLEGVEGEHATSGESGPMRVLPLRNILVTSASPHPTGVAVSSNPQPGTGVSVSQAPDAGAIIIAEVNSRIRNLVDNMRGENQGPSGQSGDSTVQDSSNDSGSTHDIGNDQPKNAVASVSGEPDAPSMQEAQSYHSEVGRSDKNESVLGSKEGLSMSLGDGSSSCSSGEPAIKDADVSGSDDRHDVPQDNKSVPLGLGLGGLQVKRQSGQSRSQGKSDDGGSSVTPSNQNQPARTTEKVLQNSSSRTATTRPPMQLPPFLGQMMQSMPPGGPGSDGQFDASGMMSQVLQSPALNGLLAGVSEQAGVGSPDVLRNMLQQFTQNPVMMSTVNQLAQQITPQDFGDALSGIGGQGGGIDLSRMVQQMMPVVSRALSGVTNSPQPQNPMESEPLPESTERSLSADGRPSDQNSKVDLHQVAARIEQQSSPEDIFQAMLEKAIQSSGDGRFRRIHEDVAPGLKQAT</sequence>
<dbReference type="Pfam" id="PF00240">
    <property type="entry name" value="ubiquitin"/>
    <property type="match status" value="1"/>
</dbReference>
<feature type="compositionally biased region" description="Low complexity" evidence="1">
    <location>
        <begin position="641"/>
        <end position="656"/>
    </location>
</feature>
<dbReference type="PROSITE" id="PS00299">
    <property type="entry name" value="UBIQUITIN_1"/>
    <property type="match status" value="1"/>
</dbReference>
<feature type="compositionally biased region" description="Basic and acidic residues" evidence="1">
    <location>
        <begin position="932"/>
        <end position="941"/>
    </location>
</feature>
<dbReference type="PANTHER" id="PTHR15204">
    <property type="entry name" value="LARGE PROLINE-RICH PROTEIN BAG6"/>
    <property type="match status" value="1"/>
</dbReference>
<dbReference type="SUPFAM" id="SSF54236">
    <property type="entry name" value="Ubiquitin-like"/>
    <property type="match status" value="1"/>
</dbReference>
<feature type="region of interest" description="Disordered" evidence="1">
    <location>
        <begin position="928"/>
        <end position="949"/>
    </location>
</feature>
<feature type="region of interest" description="Disordered" evidence="1">
    <location>
        <begin position="523"/>
        <end position="542"/>
    </location>
</feature>
<reference evidence="3 4" key="1">
    <citation type="submission" date="2023-12" db="EMBL/GenBank/DDBJ databases">
        <title>A high-quality genome assembly for Dillenia turbinata (Dilleniales).</title>
        <authorList>
            <person name="Chanderbali A."/>
        </authorList>
    </citation>
    <scope>NUCLEOTIDE SEQUENCE [LARGE SCALE GENOMIC DNA]</scope>
    <source>
        <strain evidence="3">LSX21</strain>
        <tissue evidence="3">Leaf</tissue>
    </source>
</reference>
<dbReference type="PROSITE" id="PS50053">
    <property type="entry name" value="UBIQUITIN_2"/>
    <property type="match status" value="1"/>
</dbReference>
<feature type="compositionally biased region" description="Polar residues" evidence="1">
    <location>
        <begin position="571"/>
        <end position="594"/>
    </location>
</feature>
<feature type="compositionally biased region" description="Polar residues" evidence="1">
    <location>
        <begin position="862"/>
        <end position="873"/>
    </location>
</feature>
<dbReference type="GO" id="GO:0071818">
    <property type="term" value="C:BAT3 complex"/>
    <property type="evidence" value="ECO:0007669"/>
    <property type="project" value="TreeGrafter"/>
</dbReference>
<dbReference type="SMART" id="SM00213">
    <property type="entry name" value="UBQ"/>
    <property type="match status" value="1"/>
</dbReference>
<feature type="region of interest" description="Disordered" evidence="1">
    <location>
        <begin position="565"/>
        <end position="764"/>
    </location>
</feature>
<feature type="compositionally biased region" description="Low complexity" evidence="1">
    <location>
        <begin position="144"/>
        <end position="166"/>
    </location>
</feature>
<dbReference type="InterPro" id="IPR000626">
    <property type="entry name" value="Ubiquitin-like_dom"/>
</dbReference>
<dbReference type="GO" id="GO:0031593">
    <property type="term" value="F:polyubiquitin modification-dependent protein binding"/>
    <property type="evidence" value="ECO:0007669"/>
    <property type="project" value="TreeGrafter"/>
</dbReference>
<dbReference type="PANTHER" id="PTHR15204:SF5">
    <property type="entry name" value="LARGE PROLINE-RICH PROTEIN BAG6 ISOFORM X1"/>
    <property type="match status" value="1"/>
</dbReference>
<dbReference type="InterPro" id="IPR029071">
    <property type="entry name" value="Ubiquitin-like_domsf"/>
</dbReference>
<feature type="compositionally biased region" description="Low complexity" evidence="1">
    <location>
        <begin position="313"/>
        <end position="325"/>
    </location>
</feature>
<accession>A0AAN8VSE8</accession>
<feature type="compositionally biased region" description="Low complexity" evidence="1">
    <location>
        <begin position="224"/>
        <end position="237"/>
    </location>
</feature>
<gene>
    <name evidence="3" type="ORF">RJ641_028795</name>
</gene>
<feature type="region of interest" description="Disordered" evidence="1">
    <location>
        <begin position="313"/>
        <end position="337"/>
    </location>
</feature>
<dbReference type="AlphaFoldDB" id="A0AAN8VSE8"/>
<keyword evidence="4" id="KW-1185">Reference proteome</keyword>
<feature type="compositionally biased region" description="Polar residues" evidence="1">
    <location>
        <begin position="713"/>
        <end position="740"/>
    </location>
</feature>
<comment type="caution">
    <text evidence="3">The sequence shown here is derived from an EMBL/GenBank/DDBJ whole genome shotgun (WGS) entry which is preliminary data.</text>
</comment>
<organism evidence="3 4">
    <name type="scientific">Dillenia turbinata</name>
    <dbReference type="NCBI Taxonomy" id="194707"/>
    <lineage>
        <taxon>Eukaryota</taxon>
        <taxon>Viridiplantae</taxon>
        <taxon>Streptophyta</taxon>
        <taxon>Embryophyta</taxon>
        <taxon>Tracheophyta</taxon>
        <taxon>Spermatophyta</taxon>
        <taxon>Magnoliopsida</taxon>
        <taxon>eudicotyledons</taxon>
        <taxon>Gunneridae</taxon>
        <taxon>Pentapetalae</taxon>
        <taxon>Dilleniales</taxon>
        <taxon>Dilleniaceae</taxon>
        <taxon>Dillenia</taxon>
    </lineage>
</organism>